<dbReference type="EMBL" id="UGWQ01000001">
    <property type="protein sequence ID" value="SUF67531.1"/>
    <property type="molecule type" value="Genomic_DNA"/>
</dbReference>
<proteinExistence type="predicted"/>
<sequence>MEIKTSDFEISTKDVRKLLVLPNIGLDSENLFSTDTISFIKYLKKEIDLEFYQQPKGFWEQRSIDWLGPTLFLTGKLLYDNPDLLNILFDVLSSYIKEKLPKRDGSKIKINVICKKDENTKSMEINYEGDIKGLDEIKSAIELVFKD</sequence>
<organism evidence="1 2">
    <name type="scientific">Salmonella enterica</name>
    <name type="common">Salmonella choleraesuis</name>
    <dbReference type="NCBI Taxonomy" id="28901"/>
    <lineage>
        <taxon>Bacteria</taxon>
        <taxon>Pseudomonadati</taxon>
        <taxon>Pseudomonadota</taxon>
        <taxon>Gammaproteobacteria</taxon>
        <taxon>Enterobacterales</taxon>
        <taxon>Enterobacteriaceae</taxon>
        <taxon>Salmonella</taxon>
    </lineage>
</organism>
<dbReference type="Proteomes" id="UP000254332">
    <property type="component" value="Unassembled WGS sequence"/>
</dbReference>
<accession>A0A379QRH8</accession>
<gene>
    <name evidence="1" type="ORF">NCTC10718_00181</name>
</gene>
<dbReference type="AlphaFoldDB" id="A0A379QRH8"/>
<protein>
    <submittedName>
        <fullName evidence="1">Uncharacterized protein</fullName>
    </submittedName>
</protein>
<evidence type="ECO:0000313" key="2">
    <source>
        <dbReference type="Proteomes" id="UP000254332"/>
    </source>
</evidence>
<name>A0A379QRH8_SALER</name>
<reference evidence="1 2" key="1">
    <citation type="submission" date="2018-06" db="EMBL/GenBank/DDBJ databases">
        <authorList>
            <consortium name="Pathogen Informatics"/>
            <person name="Doyle S."/>
        </authorList>
    </citation>
    <scope>NUCLEOTIDE SEQUENCE [LARGE SCALE GENOMIC DNA]</scope>
    <source>
        <strain evidence="1 2">NCTC10718</strain>
    </source>
</reference>
<evidence type="ECO:0000313" key="1">
    <source>
        <dbReference type="EMBL" id="SUF67531.1"/>
    </source>
</evidence>